<dbReference type="InterPro" id="IPR013078">
    <property type="entry name" value="His_Pase_superF_clade-1"/>
</dbReference>
<dbReference type="AlphaFoldDB" id="A0A7W8QTA1"/>
<sequence>MTEAAELIVVRHGETVWHAENRYAGSSDVALTRAGEKQAEALARWAAGAGLSAVHCSTLSRARRTAEPVGRAAGLPVTADPRLVEQDFGDGEGLTAQEMRERLDGARERFEMDPFRNPIPGSEDPMEVAERGRAALADAALAGAGGRVLVVAHGTLIRLALCSLLGIDLGRYRRAFPKVGNCRGARLRWRGDGEVGLLAFNEELAGVPAG</sequence>
<feature type="active site" description="Proton donor/acceptor" evidence="1">
    <location>
        <position position="85"/>
    </location>
</feature>
<comment type="caution">
    <text evidence="3">The sequence shown here is derived from an EMBL/GenBank/DDBJ whole genome shotgun (WGS) entry which is preliminary data.</text>
</comment>
<keyword evidence="4" id="KW-1185">Reference proteome</keyword>
<dbReference type="EMBL" id="JACHDB010000002">
    <property type="protein sequence ID" value="MBB5435543.1"/>
    <property type="molecule type" value="Genomic_DNA"/>
</dbReference>
<dbReference type="InterPro" id="IPR029033">
    <property type="entry name" value="His_PPase_superfam"/>
</dbReference>
<feature type="active site" description="Tele-phosphohistidine intermediate" evidence="1">
    <location>
        <position position="12"/>
    </location>
</feature>
<dbReference type="GO" id="GO:0016791">
    <property type="term" value="F:phosphatase activity"/>
    <property type="evidence" value="ECO:0007669"/>
    <property type="project" value="TreeGrafter"/>
</dbReference>
<reference evidence="3 4" key="1">
    <citation type="submission" date="2020-08" db="EMBL/GenBank/DDBJ databases">
        <title>Sequencing the genomes of 1000 actinobacteria strains.</title>
        <authorList>
            <person name="Klenk H.-P."/>
        </authorList>
    </citation>
    <scope>NUCLEOTIDE SEQUENCE [LARGE SCALE GENOMIC DNA]</scope>
    <source>
        <strain evidence="3 4">DSM 44551</strain>
    </source>
</reference>
<dbReference type="RefSeq" id="WP_184398425.1">
    <property type="nucleotide sequence ID" value="NZ_BAAAJD010000026.1"/>
</dbReference>
<keyword evidence="3" id="KW-0413">Isomerase</keyword>
<organism evidence="3 4">
    <name type="scientific">Nocardiopsis composta</name>
    <dbReference type="NCBI Taxonomy" id="157465"/>
    <lineage>
        <taxon>Bacteria</taxon>
        <taxon>Bacillati</taxon>
        <taxon>Actinomycetota</taxon>
        <taxon>Actinomycetes</taxon>
        <taxon>Streptosporangiales</taxon>
        <taxon>Nocardiopsidaceae</taxon>
        <taxon>Nocardiopsis</taxon>
    </lineage>
</organism>
<dbReference type="GO" id="GO:0004619">
    <property type="term" value="F:phosphoglycerate mutase activity"/>
    <property type="evidence" value="ECO:0007669"/>
    <property type="project" value="UniProtKB-EC"/>
</dbReference>
<dbReference type="Pfam" id="PF00300">
    <property type="entry name" value="His_Phos_1"/>
    <property type="match status" value="1"/>
</dbReference>
<evidence type="ECO:0000313" key="4">
    <source>
        <dbReference type="Proteomes" id="UP000572635"/>
    </source>
</evidence>
<evidence type="ECO:0000256" key="2">
    <source>
        <dbReference type="PIRSR" id="PIRSR613078-2"/>
    </source>
</evidence>
<name>A0A7W8QTA1_9ACTN</name>
<accession>A0A7W8QTA1</accession>
<dbReference type="PANTHER" id="PTHR48100:SF1">
    <property type="entry name" value="HISTIDINE PHOSPHATASE FAMILY PROTEIN-RELATED"/>
    <property type="match status" value="1"/>
</dbReference>
<dbReference type="EC" id="5.4.2.12" evidence="3"/>
<dbReference type="InterPro" id="IPR050275">
    <property type="entry name" value="PGM_Phosphatase"/>
</dbReference>
<dbReference type="Proteomes" id="UP000572635">
    <property type="component" value="Unassembled WGS sequence"/>
</dbReference>
<evidence type="ECO:0000256" key="1">
    <source>
        <dbReference type="PIRSR" id="PIRSR613078-1"/>
    </source>
</evidence>
<dbReference type="PANTHER" id="PTHR48100">
    <property type="entry name" value="BROAD-SPECIFICITY PHOSPHATASE YOR283W-RELATED"/>
    <property type="match status" value="1"/>
</dbReference>
<dbReference type="Gene3D" id="3.40.50.1240">
    <property type="entry name" value="Phosphoglycerate mutase-like"/>
    <property type="match status" value="1"/>
</dbReference>
<dbReference type="SMART" id="SM00855">
    <property type="entry name" value="PGAM"/>
    <property type="match status" value="1"/>
</dbReference>
<dbReference type="SUPFAM" id="SSF53254">
    <property type="entry name" value="Phosphoglycerate mutase-like"/>
    <property type="match status" value="1"/>
</dbReference>
<protein>
    <submittedName>
        <fullName evidence="3">Putative phosphoglycerate mutase</fullName>
        <ecNumber evidence="3">5.4.2.12</ecNumber>
    </submittedName>
</protein>
<feature type="binding site" evidence="2">
    <location>
        <position position="61"/>
    </location>
    <ligand>
        <name>substrate</name>
    </ligand>
</feature>
<evidence type="ECO:0000313" key="3">
    <source>
        <dbReference type="EMBL" id="MBB5435543.1"/>
    </source>
</evidence>
<dbReference type="CDD" id="cd07067">
    <property type="entry name" value="HP_PGM_like"/>
    <property type="match status" value="1"/>
</dbReference>
<proteinExistence type="predicted"/>
<dbReference type="GO" id="GO:0005737">
    <property type="term" value="C:cytoplasm"/>
    <property type="evidence" value="ECO:0007669"/>
    <property type="project" value="TreeGrafter"/>
</dbReference>
<gene>
    <name evidence="3" type="ORF">HDA36_005691</name>
</gene>